<dbReference type="AlphaFoldDB" id="A0A135YRI7"/>
<comment type="caution">
    <text evidence="2">The sequence shown here is derived from an EMBL/GenBank/DDBJ whole genome shotgun (WGS) entry which is preliminary data.</text>
</comment>
<dbReference type="Proteomes" id="UP000295195">
    <property type="component" value="Unassembled WGS sequence"/>
</dbReference>
<gene>
    <name evidence="2" type="ORF">CEE75_13515</name>
</gene>
<dbReference type="InterPro" id="IPR003812">
    <property type="entry name" value="Fido"/>
</dbReference>
<proteinExistence type="predicted"/>
<name>A0A135YRI7_9LACO</name>
<dbReference type="PROSITE" id="PS51459">
    <property type="entry name" value="FIDO"/>
    <property type="match status" value="1"/>
</dbReference>
<evidence type="ECO:0000259" key="1">
    <source>
        <dbReference type="PROSITE" id="PS51459"/>
    </source>
</evidence>
<dbReference type="Gene3D" id="1.10.3290.10">
    <property type="entry name" value="Fido-like domain"/>
    <property type="match status" value="1"/>
</dbReference>
<reference evidence="2 3" key="1">
    <citation type="submission" date="2017-06" db="EMBL/GenBank/DDBJ databases">
        <authorList>
            <person name="Swanenburg J."/>
            <person name="Kort R."/>
        </authorList>
    </citation>
    <scope>NUCLEOTIDE SEQUENCE [LARGE SCALE GENOMIC DNA]</scope>
    <source>
        <strain evidence="2 3">RL05</strain>
    </source>
</reference>
<dbReference type="EMBL" id="NKLP01000320">
    <property type="protein sequence ID" value="TDN28087.1"/>
    <property type="molecule type" value="Genomic_DNA"/>
</dbReference>
<evidence type="ECO:0000313" key="3">
    <source>
        <dbReference type="Proteomes" id="UP000295195"/>
    </source>
</evidence>
<sequence length="260" mass="29725">MSEKLDLANFIVSFGSMNDYSSTVLQTKRALDLNDLSKLVHQHHDGAILKDALDGIAAAKKFGFTRQGIIEINKAFTHSEEEDPSIPGRLRHVSYNPDDAIVIITDPKGTAKGAYFAPENVYPEDLDEIIEQYNSSKQTTKDAWRVFASLSKLQPFQDGNKRTALIAANSARDTWETRDYLTLPFDNIDHAEFMISLMRFYRADTREQEDKALDRMIETLPSKNEVAYHLSNEISQKDIDINDLKTKRIKSFYQNQELDR</sequence>
<evidence type="ECO:0000313" key="2">
    <source>
        <dbReference type="EMBL" id="TDN28087.1"/>
    </source>
</evidence>
<protein>
    <recommendedName>
        <fullName evidence="1">Fido domain-containing protein</fullName>
    </recommendedName>
</protein>
<organism evidence="2 3">
    <name type="scientific">Lactobacillus crispatus</name>
    <dbReference type="NCBI Taxonomy" id="47770"/>
    <lineage>
        <taxon>Bacteria</taxon>
        <taxon>Bacillati</taxon>
        <taxon>Bacillota</taxon>
        <taxon>Bacilli</taxon>
        <taxon>Lactobacillales</taxon>
        <taxon>Lactobacillaceae</taxon>
        <taxon>Lactobacillus</taxon>
    </lineage>
</organism>
<dbReference type="SUPFAM" id="SSF140931">
    <property type="entry name" value="Fic-like"/>
    <property type="match status" value="1"/>
</dbReference>
<dbReference type="InterPro" id="IPR036597">
    <property type="entry name" value="Fido-like_dom_sf"/>
</dbReference>
<accession>A0A135YRI7</accession>
<feature type="domain" description="Fido" evidence="1">
    <location>
        <begin position="64"/>
        <end position="218"/>
    </location>
</feature>
<dbReference type="RefSeq" id="WP_005723199.1">
    <property type="nucleotide sequence ID" value="NZ_CP076522.1"/>
</dbReference>
<dbReference type="Pfam" id="PF02661">
    <property type="entry name" value="Fic"/>
    <property type="match status" value="1"/>
</dbReference>